<comment type="caution">
    <text evidence="2">The sequence shown here is derived from an EMBL/GenBank/DDBJ whole genome shotgun (WGS) entry which is preliminary data.</text>
</comment>
<evidence type="ECO:0000313" key="3">
    <source>
        <dbReference type="Proteomes" id="UP000646911"/>
    </source>
</evidence>
<dbReference type="InterPro" id="IPR029058">
    <property type="entry name" value="AB_hydrolase_fold"/>
</dbReference>
<dbReference type="EMBL" id="JACOFX010000003">
    <property type="protein sequence ID" value="MBC3907603.1"/>
    <property type="molecule type" value="Genomic_DNA"/>
</dbReference>
<keyword evidence="2" id="KW-0378">Hydrolase</keyword>
<protein>
    <submittedName>
        <fullName evidence="2">Alpha/beta hydrolase</fullName>
    </submittedName>
</protein>
<keyword evidence="1" id="KW-0732">Signal</keyword>
<dbReference type="Proteomes" id="UP000646911">
    <property type="component" value="Unassembled WGS sequence"/>
</dbReference>
<dbReference type="SUPFAM" id="SSF53474">
    <property type="entry name" value="alpha/beta-Hydrolases"/>
    <property type="match status" value="1"/>
</dbReference>
<keyword evidence="3" id="KW-1185">Reference proteome</keyword>
<sequence length="316" mass="35047">MHINSISSRVLQIVLAFITFFCASAMAAPVLQEHSIKIDGKQRRYYHLSDPAAITPGRPILLVSGSGCDDFAVRLPMFFERYPGAVNVYYLEKPGVAKNADGSKCSEAFLAADQFGKRLSDHLKFLSIEPELKKMPARSIAVLGFSEGGAVAPYIARDSNKIGWLATAGSGGLPQSEEFLIFADRGVEPYAKPFSRDYFLQVYAEIKKDGKSLKKEFFGHPYAYWSGHLFTYPLNVYASLNIPMVVAMGEKDESVPIESGHALRDHFLKHPEKDFQFVEFPGASHGLRYGDRNGAQEFVAGLAGWFKGDKKAFELK</sequence>
<dbReference type="RefSeq" id="WP_186953162.1">
    <property type="nucleotide sequence ID" value="NZ_JACOFX010000003.1"/>
</dbReference>
<organism evidence="2 3">
    <name type="scientific">Undibacterium umbellatum</name>
    <dbReference type="NCBI Taxonomy" id="2762300"/>
    <lineage>
        <taxon>Bacteria</taxon>
        <taxon>Pseudomonadati</taxon>
        <taxon>Pseudomonadota</taxon>
        <taxon>Betaproteobacteria</taxon>
        <taxon>Burkholderiales</taxon>
        <taxon>Oxalobacteraceae</taxon>
        <taxon>Undibacterium</taxon>
    </lineage>
</organism>
<evidence type="ECO:0000313" key="2">
    <source>
        <dbReference type="EMBL" id="MBC3907603.1"/>
    </source>
</evidence>
<reference evidence="2 3" key="1">
    <citation type="submission" date="2020-08" db="EMBL/GenBank/DDBJ databases">
        <title>Novel species isolated from subtropical streams in China.</title>
        <authorList>
            <person name="Lu H."/>
        </authorList>
    </citation>
    <scope>NUCLEOTIDE SEQUENCE [LARGE SCALE GENOMIC DNA]</scope>
    <source>
        <strain evidence="2 3">NL8W</strain>
    </source>
</reference>
<name>A0ABR6Z759_9BURK</name>
<evidence type="ECO:0000256" key="1">
    <source>
        <dbReference type="SAM" id="SignalP"/>
    </source>
</evidence>
<feature type="signal peptide" evidence="1">
    <location>
        <begin position="1"/>
        <end position="27"/>
    </location>
</feature>
<accession>A0ABR6Z759</accession>
<gene>
    <name evidence="2" type="ORF">H8L47_08500</name>
</gene>
<proteinExistence type="predicted"/>
<dbReference type="GO" id="GO:0016787">
    <property type="term" value="F:hydrolase activity"/>
    <property type="evidence" value="ECO:0007669"/>
    <property type="project" value="UniProtKB-KW"/>
</dbReference>
<feature type="chain" id="PRO_5046894542" evidence="1">
    <location>
        <begin position="28"/>
        <end position="316"/>
    </location>
</feature>
<dbReference type="Gene3D" id="3.40.50.1820">
    <property type="entry name" value="alpha/beta hydrolase"/>
    <property type="match status" value="1"/>
</dbReference>